<protein>
    <recommendedName>
        <fullName evidence="3">Ribbon-helix-helix protein, CopG family</fullName>
    </recommendedName>
</protein>
<proteinExistence type="predicted"/>
<evidence type="ECO:0000313" key="2">
    <source>
        <dbReference type="Proteomes" id="UP000509594"/>
    </source>
</evidence>
<dbReference type="AlphaFoldDB" id="A0A7D5E656"/>
<accession>A0A7D5E656</accession>
<sequence length="119" mass="13450">MSGTVADVNIGEYLARRVDSRVRDGYAHSREELVKKAIVHYLEDLDLGKRRAELFREASHSADIMRCAWKEPISADRALEMLTSVGESVSKEELNISIESTGDSVDRKYAQAHKDLKEQ</sequence>
<dbReference type="RefSeq" id="WP_176964748.1">
    <property type="nucleotide sequence ID" value="NZ_CP058215.1"/>
</dbReference>
<reference evidence="1 2" key="1">
    <citation type="submission" date="2020-06" db="EMBL/GenBank/DDBJ databases">
        <title>Methanolobus halotolerans sp. nov., isolated from a saline lake Tus in Siberia.</title>
        <authorList>
            <person name="Shen Y."/>
            <person name="Chen S.-C."/>
            <person name="Lai M.-C."/>
            <person name="Huang H.-H."/>
            <person name="Chiu H.-H."/>
            <person name="Tang S.-L."/>
            <person name="Rogozin D.Y."/>
            <person name="Degermendzhy A.G."/>
        </authorList>
    </citation>
    <scope>NUCLEOTIDE SEQUENCE [LARGE SCALE GENOMIC DNA]</scope>
    <source>
        <strain evidence="1 2">DSM 21339</strain>
    </source>
</reference>
<dbReference type="KEGG" id="mzi:HWN40_05215"/>
<organism evidence="1 2">
    <name type="scientific">Methanolobus zinderi</name>
    <dbReference type="NCBI Taxonomy" id="536044"/>
    <lineage>
        <taxon>Archaea</taxon>
        <taxon>Methanobacteriati</taxon>
        <taxon>Methanobacteriota</taxon>
        <taxon>Stenosarchaea group</taxon>
        <taxon>Methanomicrobia</taxon>
        <taxon>Methanosarcinales</taxon>
        <taxon>Methanosarcinaceae</taxon>
        <taxon>Methanolobus</taxon>
    </lineage>
</organism>
<name>A0A7D5E656_9EURY</name>
<dbReference type="GeneID" id="55821052"/>
<keyword evidence="2" id="KW-1185">Reference proteome</keyword>
<evidence type="ECO:0000313" key="1">
    <source>
        <dbReference type="EMBL" id="QLC49692.1"/>
    </source>
</evidence>
<dbReference type="OrthoDB" id="377839at2157"/>
<dbReference type="EMBL" id="CP058215">
    <property type="protein sequence ID" value="QLC49692.1"/>
    <property type="molecule type" value="Genomic_DNA"/>
</dbReference>
<evidence type="ECO:0008006" key="3">
    <source>
        <dbReference type="Google" id="ProtNLM"/>
    </source>
</evidence>
<gene>
    <name evidence="1" type="ORF">HWN40_05215</name>
</gene>
<dbReference type="Proteomes" id="UP000509594">
    <property type="component" value="Chromosome"/>
</dbReference>